<dbReference type="SUPFAM" id="SSF46785">
    <property type="entry name" value="Winged helix' DNA-binding domain"/>
    <property type="match status" value="1"/>
</dbReference>
<evidence type="ECO:0000313" key="7">
    <source>
        <dbReference type="Proteomes" id="UP000275408"/>
    </source>
</evidence>
<proteinExistence type="inferred from homology"/>
<dbReference type="EMBL" id="RCHS01000461">
    <property type="protein sequence ID" value="RMX58698.1"/>
    <property type="molecule type" value="Genomic_DNA"/>
</dbReference>
<evidence type="ECO:0000313" key="6">
    <source>
        <dbReference type="EMBL" id="RMX58698.1"/>
    </source>
</evidence>
<dbReference type="Gene3D" id="1.10.10.10">
    <property type="entry name" value="Winged helix-like DNA-binding domain superfamily/Winged helix DNA-binding domain"/>
    <property type="match status" value="1"/>
</dbReference>
<dbReference type="AlphaFoldDB" id="A0A3M6UZG1"/>
<evidence type="ECO:0000256" key="4">
    <source>
        <dbReference type="SAM" id="MobiDB-lite"/>
    </source>
</evidence>
<gene>
    <name evidence="6" type="ORF">pdam_00009509</name>
</gene>
<dbReference type="PANTHER" id="PTHR11849:SF191">
    <property type="entry name" value="ECDYSONE-INDUCED PROTEIN 74EF ISOFORM B"/>
    <property type="match status" value="1"/>
</dbReference>
<feature type="compositionally biased region" description="Acidic residues" evidence="4">
    <location>
        <begin position="183"/>
        <end position="193"/>
    </location>
</feature>
<dbReference type="Proteomes" id="UP000275408">
    <property type="component" value="Unassembled WGS sequence"/>
</dbReference>
<dbReference type="PRINTS" id="PR00454">
    <property type="entry name" value="ETSDOMAIN"/>
</dbReference>
<dbReference type="InterPro" id="IPR036390">
    <property type="entry name" value="WH_DNA-bd_sf"/>
</dbReference>
<evidence type="ECO:0000256" key="1">
    <source>
        <dbReference type="ARBA" id="ARBA00005562"/>
    </source>
</evidence>
<dbReference type="InterPro" id="IPR036388">
    <property type="entry name" value="WH-like_DNA-bd_sf"/>
</dbReference>
<dbReference type="InterPro" id="IPR000418">
    <property type="entry name" value="Ets_dom"/>
</dbReference>
<dbReference type="OMA" id="WIDCFIR"/>
<evidence type="ECO:0000259" key="5">
    <source>
        <dbReference type="PROSITE" id="PS50061"/>
    </source>
</evidence>
<sequence>MATMATFPPVHHAHENLSICPVPSDILDNDLQHLWSLMNPYNPLNFEEEFPTGPLDLSILSDIPDENGSLVDSLYNPQTDLGAQVGVNTFQTPPTPEPEPDFVKKFSPAIQAIASQPQQMPSHDLNILNEGNFNSKEREPTPPMEIQHGEPRDSTVSERKENNELEHKKNLLPKVDQKPEIKTEEEEEEDNGEDDRPARRCHTRYALRNIIGGSSNKQCRPTVRKTVVLWKFLEELLDKGEENCVSWVSKEEGTFKFVDSKLAAKLWGQRKNKRNMTYEKLSRALRYYYDRRIMFHEEGQKLIYRFGEVVMKNRRPSTEESSSPIVNETM</sequence>
<keyword evidence="7" id="KW-1185">Reference proteome</keyword>
<feature type="compositionally biased region" description="Basic and acidic residues" evidence="4">
    <location>
        <begin position="147"/>
        <end position="182"/>
    </location>
</feature>
<name>A0A3M6UZG1_POCDA</name>
<keyword evidence="3" id="KW-0539">Nucleus</keyword>
<keyword evidence="2 3" id="KW-0238">DNA-binding</keyword>
<dbReference type="PANTHER" id="PTHR11849">
    <property type="entry name" value="ETS"/>
    <property type="match status" value="1"/>
</dbReference>
<evidence type="ECO:0000256" key="3">
    <source>
        <dbReference type="RuleBase" id="RU004019"/>
    </source>
</evidence>
<organism evidence="6 7">
    <name type="scientific">Pocillopora damicornis</name>
    <name type="common">Cauliflower coral</name>
    <name type="synonym">Millepora damicornis</name>
    <dbReference type="NCBI Taxonomy" id="46731"/>
    <lineage>
        <taxon>Eukaryota</taxon>
        <taxon>Metazoa</taxon>
        <taxon>Cnidaria</taxon>
        <taxon>Anthozoa</taxon>
        <taxon>Hexacorallia</taxon>
        <taxon>Scleractinia</taxon>
        <taxon>Astrocoeniina</taxon>
        <taxon>Pocilloporidae</taxon>
        <taxon>Pocillopora</taxon>
    </lineage>
</organism>
<dbReference type="SMART" id="SM00413">
    <property type="entry name" value="ETS"/>
    <property type="match status" value="1"/>
</dbReference>
<dbReference type="GO" id="GO:0043565">
    <property type="term" value="F:sequence-specific DNA binding"/>
    <property type="evidence" value="ECO:0007669"/>
    <property type="project" value="InterPro"/>
</dbReference>
<dbReference type="GO" id="GO:0005634">
    <property type="term" value="C:nucleus"/>
    <property type="evidence" value="ECO:0007669"/>
    <property type="project" value="UniProtKB-SubCell"/>
</dbReference>
<dbReference type="PROSITE" id="PS00346">
    <property type="entry name" value="ETS_DOMAIN_2"/>
    <property type="match status" value="1"/>
</dbReference>
<comment type="caution">
    <text evidence="6">The sequence shown here is derived from an EMBL/GenBank/DDBJ whole genome shotgun (WGS) entry which is preliminary data.</text>
</comment>
<dbReference type="GO" id="GO:0030154">
    <property type="term" value="P:cell differentiation"/>
    <property type="evidence" value="ECO:0007669"/>
    <property type="project" value="TreeGrafter"/>
</dbReference>
<comment type="similarity">
    <text evidence="1 3">Belongs to the ETS family.</text>
</comment>
<evidence type="ECO:0000256" key="2">
    <source>
        <dbReference type="ARBA" id="ARBA00023125"/>
    </source>
</evidence>
<comment type="subcellular location">
    <subcellularLocation>
        <location evidence="3">Nucleus</location>
    </subcellularLocation>
</comment>
<reference evidence="6 7" key="1">
    <citation type="journal article" date="2018" name="Sci. Rep.">
        <title>Comparative analysis of the Pocillopora damicornis genome highlights role of immune system in coral evolution.</title>
        <authorList>
            <person name="Cunning R."/>
            <person name="Bay R.A."/>
            <person name="Gillette P."/>
            <person name="Baker A.C."/>
            <person name="Traylor-Knowles N."/>
        </authorList>
    </citation>
    <scope>NUCLEOTIDE SEQUENCE [LARGE SCALE GENOMIC DNA]</scope>
    <source>
        <strain evidence="6">RSMAS</strain>
        <tissue evidence="6">Whole animal</tissue>
    </source>
</reference>
<accession>A0A3M6UZG1</accession>
<dbReference type="Pfam" id="PF00178">
    <property type="entry name" value="Ets"/>
    <property type="match status" value="1"/>
</dbReference>
<dbReference type="InterPro" id="IPR046328">
    <property type="entry name" value="ETS_fam"/>
</dbReference>
<protein>
    <recommendedName>
        <fullName evidence="5">ETS domain-containing protein</fullName>
    </recommendedName>
</protein>
<feature type="region of interest" description="Disordered" evidence="4">
    <location>
        <begin position="116"/>
        <end position="198"/>
    </location>
</feature>
<dbReference type="PROSITE" id="PS50061">
    <property type="entry name" value="ETS_DOMAIN_3"/>
    <property type="match status" value="1"/>
</dbReference>
<dbReference type="STRING" id="46731.A0A3M6UZG1"/>
<feature type="domain" description="ETS" evidence="5">
    <location>
        <begin position="227"/>
        <end position="307"/>
    </location>
</feature>
<dbReference type="OrthoDB" id="8196042at2759"/>
<dbReference type="GO" id="GO:0000981">
    <property type="term" value="F:DNA-binding transcription factor activity, RNA polymerase II-specific"/>
    <property type="evidence" value="ECO:0007669"/>
    <property type="project" value="TreeGrafter"/>
</dbReference>